<feature type="compositionally biased region" description="Basic residues" evidence="1">
    <location>
        <begin position="60"/>
        <end position="70"/>
    </location>
</feature>
<protein>
    <submittedName>
        <fullName evidence="2">Uncharacterized protein</fullName>
    </submittedName>
</protein>
<reference evidence="2 3" key="1">
    <citation type="journal article" date="2019" name="Commun. Biol.">
        <title>The bagworm genome reveals a unique fibroin gene that provides high tensile strength.</title>
        <authorList>
            <person name="Kono N."/>
            <person name="Nakamura H."/>
            <person name="Ohtoshi R."/>
            <person name="Tomita M."/>
            <person name="Numata K."/>
            <person name="Arakawa K."/>
        </authorList>
    </citation>
    <scope>NUCLEOTIDE SEQUENCE [LARGE SCALE GENOMIC DNA]</scope>
</reference>
<comment type="caution">
    <text evidence="2">The sequence shown here is derived from an EMBL/GenBank/DDBJ whole genome shotgun (WGS) entry which is preliminary data.</text>
</comment>
<dbReference type="EMBL" id="BGZK01000020">
    <property type="protein sequence ID" value="GBP05999.1"/>
    <property type="molecule type" value="Genomic_DNA"/>
</dbReference>
<proteinExistence type="predicted"/>
<evidence type="ECO:0000256" key="1">
    <source>
        <dbReference type="SAM" id="MobiDB-lite"/>
    </source>
</evidence>
<organism evidence="2 3">
    <name type="scientific">Eumeta variegata</name>
    <name type="common">Bagworm moth</name>
    <name type="synonym">Eumeta japonica</name>
    <dbReference type="NCBI Taxonomy" id="151549"/>
    <lineage>
        <taxon>Eukaryota</taxon>
        <taxon>Metazoa</taxon>
        <taxon>Ecdysozoa</taxon>
        <taxon>Arthropoda</taxon>
        <taxon>Hexapoda</taxon>
        <taxon>Insecta</taxon>
        <taxon>Pterygota</taxon>
        <taxon>Neoptera</taxon>
        <taxon>Endopterygota</taxon>
        <taxon>Lepidoptera</taxon>
        <taxon>Glossata</taxon>
        <taxon>Ditrysia</taxon>
        <taxon>Tineoidea</taxon>
        <taxon>Psychidae</taxon>
        <taxon>Oiketicinae</taxon>
        <taxon>Eumeta</taxon>
    </lineage>
</organism>
<evidence type="ECO:0000313" key="2">
    <source>
        <dbReference type="EMBL" id="GBP05999.1"/>
    </source>
</evidence>
<feature type="region of interest" description="Disordered" evidence="1">
    <location>
        <begin position="58"/>
        <end position="78"/>
    </location>
</feature>
<sequence>MVKDSAPCFERNGFNRYTDHHTVIADCRKCGLFKSKDNANSSIIKTERDMFQGMFETHRHGGRERRRRHAGTLTSRQPCAQREIRDTCNSDAGRRQLAEWRKPASGVLPRNSSILLLYVDANADDAEITFTDKIRWSQSYRRTQAKKAGDLGPRRAAPLGPVN</sequence>
<feature type="region of interest" description="Disordered" evidence="1">
    <location>
        <begin position="141"/>
        <end position="163"/>
    </location>
</feature>
<dbReference type="AlphaFoldDB" id="A0A4C1SUY8"/>
<evidence type="ECO:0000313" key="3">
    <source>
        <dbReference type="Proteomes" id="UP000299102"/>
    </source>
</evidence>
<accession>A0A4C1SUY8</accession>
<keyword evidence="3" id="KW-1185">Reference proteome</keyword>
<dbReference type="Proteomes" id="UP000299102">
    <property type="component" value="Unassembled WGS sequence"/>
</dbReference>
<gene>
    <name evidence="2" type="ORF">EVAR_3254_1</name>
</gene>
<name>A0A4C1SUY8_EUMVA</name>